<organism evidence="1 2">
    <name type="scientific">Datura stramonium</name>
    <name type="common">Jimsonweed</name>
    <name type="synonym">Common thornapple</name>
    <dbReference type="NCBI Taxonomy" id="4076"/>
    <lineage>
        <taxon>Eukaryota</taxon>
        <taxon>Viridiplantae</taxon>
        <taxon>Streptophyta</taxon>
        <taxon>Embryophyta</taxon>
        <taxon>Tracheophyta</taxon>
        <taxon>Spermatophyta</taxon>
        <taxon>Magnoliopsida</taxon>
        <taxon>eudicotyledons</taxon>
        <taxon>Gunneridae</taxon>
        <taxon>Pentapetalae</taxon>
        <taxon>asterids</taxon>
        <taxon>lamiids</taxon>
        <taxon>Solanales</taxon>
        <taxon>Solanaceae</taxon>
        <taxon>Solanoideae</taxon>
        <taxon>Datureae</taxon>
        <taxon>Datura</taxon>
    </lineage>
</organism>
<dbReference type="EMBL" id="JACEIK010008422">
    <property type="protein sequence ID" value="MCE3051351.1"/>
    <property type="molecule type" value="Genomic_DNA"/>
</dbReference>
<accession>A0ABS8WKJ4</accession>
<reference evidence="1 2" key="1">
    <citation type="journal article" date="2021" name="BMC Genomics">
        <title>Datura genome reveals duplications of psychoactive alkaloid biosynthetic genes and high mutation rate following tissue culture.</title>
        <authorList>
            <person name="Rajewski A."/>
            <person name="Carter-House D."/>
            <person name="Stajich J."/>
            <person name="Litt A."/>
        </authorList>
    </citation>
    <scope>NUCLEOTIDE SEQUENCE [LARGE SCALE GENOMIC DNA]</scope>
    <source>
        <strain evidence="1">AR-01</strain>
    </source>
</reference>
<comment type="caution">
    <text evidence="1">The sequence shown here is derived from an EMBL/GenBank/DDBJ whole genome shotgun (WGS) entry which is preliminary data.</text>
</comment>
<keyword evidence="2" id="KW-1185">Reference proteome</keyword>
<gene>
    <name evidence="1" type="ORF">HAX54_049563</name>
</gene>
<proteinExistence type="predicted"/>
<dbReference type="Proteomes" id="UP000823775">
    <property type="component" value="Unassembled WGS sequence"/>
</dbReference>
<sequence length="136" mass="15578">MYYKTDIRISFARVLIEVNVTNPLPIEILVKILVRRKRRRLKRVTQELRYKSVITKRYPLVQPSTNPQTILLEIGITLQDKKVSLVVVRPVNQVLSSPVIRAIGKQLNSTGNEARIYTPPTLNDRISSIECGEAKQ</sequence>
<evidence type="ECO:0000313" key="2">
    <source>
        <dbReference type="Proteomes" id="UP000823775"/>
    </source>
</evidence>
<evidence type="ECO:0000313" key="1">
    <source>
        <dbReference type="EMBL" id="MCE3051351.1"/>
    </source>
</evidence>
<name>A0ABS8WKJ4_DATST</name>
<protein>
    <submittedName>
        <fullName evidence="1">Uncharacterized protein</fullName>
    </submittedName>
</protein>